<gene>
    <name evidence="2" type="ORF">IT882_07955</name>
</gene>
<keyword evidence="3" id="KW-1185">Reference proteome</keyword>
<dbReference type="InterPro" id="IPR014862">
    <property type="entry name" value="TrwC"/>
</dbReference>
<name>A0A7S8N0D4_9MICO</name>
<dbReference type="AlphaFoldDB" id="A0A7S8N0D4"/>
<accession>A0A7S8N0D4</accession>
<dbReference type="Proteomes" id="UP000594480">
    <property type="component" value="Chromosome"/>
</dbReference>
<dbReference type="EMBL" id="CP064760">
    <property type="protein sequence ID" value="QPE06003.1"/>
    <property type="molecule type" value="Genomic_DNA"/>
</dbReference>
<sequence>MRVMGAGDGYKYLLRTVASADGERSLSTSLTRYYAEQGTPPGRWIGSGLTAIGNGEIHEGAQVSEAQLQLLLGLGLDPVTGDPLGKSYPVFPSVEDRIAARLARLDPTLGAAKRAEAVIVIEAEEAARTSRRAVAGYDFTFSLPKSASVLWGVADAATQARIAEAHHAAVAEVVAFMEWELAATRSGATSRDGAVAQAEVMGLIATAFDHFDSRAGDPQLHTHVVVSNKVRTLFDGKWRSLDGRPLHAATVALSELHNAVFADHLTRALGVGWERRDRGADRNPVWSVVTVPEGLVAEFSSRSRHIDVEKDSLIAEYEATHGHAPSRETIIRLRQQATLATRPDKEVRPLADLTQEWRTRASRVLGRDATEWARGAVAVEPVELLRAEDVPVERIARLGAAVVAAVAEKRTTWSHWNLYAEAARQTMGWRFAATEDREAITGMIVDAAEQASIRLTPPELASSPVAFQRTDGTSVFRPRNAARYSGAAVLAAEDRLLARSREQVAPFLADATIAHALQPQRGRALGDDQRAALAAIASSGRMLDLLVGPAGAGKTTALRALRRAWEAEHGHGSVVGLAPSAVAAEVLAGDLGIPTENTAKWWQTYRDHGMGFAAGQLVIVDEASLGGTLALDRLVRVAADAGAKVLLVGDPAQLQSVDAGGAFGMLVADREDVPELTDVRRIAAAWEKDATLDLRNGRVEAIDTYQAHGRIRAGEAERMADAAYAAWQRDRGAGLASILIAESSTMVTTLNQRARADLILAKVVDARAEVRLHDGTEASIGDAIITRRNDRALRAGRGWVRNGSRWTVTAIGGDGSLRVRPARRRWGATLRLPAGYVAEHVELGYAVTAYRAQGVTVDTGHTLIEPGATRENFYVAMTRGRLGNTAYVSINRPDDDHIHPPTQDTKAVAARKVLAGVLQHVGAELSARQMIAAEQDAWCSVGQLAAEYETIAAAAQQPRWEALVRATRLTEAEADAAIGSTAFGVLGAELRRAEADGYDTERLLRALVASRPLDDAGDVAAVLHERVIRALGRADGAGRVRQAAVPIAGLITPALGTMDDDMRAALRERAVLIEQRAAALVSEAVGASDAWAAELGPEPADPQLAAIWRREARTVAAYRDTYGITETSAVGVIGDDVRQRTDAARACAAILRAQQLAARAAEPASTVSAVAVSAPRL</sequence>
<dbReference type="SUPFAM" id="SSF55464">
    <property type="entry name" value="Origin of replication-binding domain, RBD-like"/>
    <property type="match status" value="1"/>
</dbReference>
<evidence type="ECO:0000259" key="1">
    <source>
        <dbReference type="Pfam" id="PF08751"/>
    </source>
</evidence>
<dbReference type="Pfam" id="PF08751">
    <property type="entry name" value="TrwC"/>
    <property type="match status" value="1"/>
</dbReference>
<dbReference type="Pfam" id="PF13604">
    <property type="entry name" value="AAA_30"/>
    <property type="match status" value="1"/>
</dbReference>
<dbReference type="InterPro" id="IPR027417">
    <property type="entry name" value="P-loop_NTPase"/>
</dbReference>
<dbReference type="Gene3D" id="2.30.30.940">
    <property type="match status" value="1"/>
</dbReference>
<dbReference type="KEGG" id="msf:IT882_07955"/>
<protein>
    <submittedName>
        <fullName evidence="2">Relaxase domain-containing protein</fullName>
    </submittedName>
</protein>
<dbReference type="NCBIfam" id="NF041492">
    <property type="entry name" value="MobF"/>
    <property type="match status" value="1"/>
</dbReference>
<dbReference type="SUPFAM" id="SSF52540">
    <property type="entry name" value="P-loop containing nucleoside triphosphate hydrolases"/>
    <property type="match status" value="2"/>
</dbReference>
<feature type="domain" description="TrwC relaxase" evidence="1">
    <location>
        <begin position="6"/>
        <end position="363"/>
    </location>
</feature>
<evidence type="ECO:0000313" key="2">
    <source>
        <dbReference type="EMBL" id="QPE06003.1"/>
    </source>
</evidence>
<proteinExistence type="predicted"/>
<dbReference type="Gene3D" id="3.40.50.300">
    <property type="entry name" value="P-loop containing nucleotide triphosphate hydrolases"/>
    <property type="match status" value="2"/>
</dbReference>
<organism evidence="2 3">
    <name type="scientific">Microbacterium schleiferi</name>
    <dbReference type="NCBI Taxonomy" id="69362"/>
    <lineage>
        <taxon>Bacteria</taxon>
        <taxon>Bacillati</taxon>
        <taxon>Actinomycetota</taxon>
        <taxon>Actinomycetes</taxon>
        <taxon>Micrococcales</taxon>
        <taxon>Microbacteriaceae</taxon>
        <taxon>Microbacterium</taxon>
    </lineage>
</organism>
<evidence type="ECO:0000313" key="3">
    <source>
        <dbReference type="Proteomes" id="UP000594480"/>
    </source>
</evidence>
<reference evidence="2 3" key="1">
    <citation type="submission" date="2020-11" db="EMBL/GenBank/DDBJ databases">
        <title>Amino acid is mineralized and recycled by bacteria in oceanic microbiome.</title>
        <authorList>
            <person name="Zheng L.Y."/>
        </authorList>
    </citation>
    <scope>NUCLEOTIDE SEQUENCE [LARGE SCALE GENOMIC DNA]</scope>
    <source>
        <strain evidence="2 3">A32-1</strain>
    </source>
</reference>